<protein>
    <submittedName>
        <fullName evidence="1">Uncharacterized protein</fullName>
    </submittedName>
</protein>
<dbReference type="Proteomes" id="UP000283713">
    <property type="component" value="Unassembled WGS sequence"/>
</dbReference>
<proteinExistence type="predicted"/>
<comment type="caution">
    <text evidence="1">The sequence shown here is derived from an EMBL/GenBank/DDBJ whole genome shotgun (WGS) entry which is preliminary data.</text>
</comment>
<organism evidence="1 2">
    <name type="scientific">Phocaeicola vulgatus</name>
    <name type="common">Bacteroides vulgatus</name>
    <dbReference type="NCBI Taxonomy" id="821"/>
    <lineage>
        <taxon>Bacteria</taxon>
        <taxon>Pseudomonadati</taxon>
        <taxon>Bacteroidota</taxon>
        <taxon>Bacteroidia</taxon>
        <taxon>Bacteroidales</taxon>
        <taxon>Bacteroidaceae</taxon>
        <taxon>Phocaeicola</taxon>
    </lineage>
</organism>
<evidence type="ECO:0000313" key="1">
    <source>
        <dbReference type="EMBL" id="RHH82383.1"/>
    </source>
</evidence>
<name>A0A414Y887_PHOVU</name>
<dbReference type="EMBL" id="QRKA01000003">
    <property type="protein sequence ID" value="RHH82383.1"/>
    <property type="molecule type" value="Genomic_DNA"/>
</dbReference>
<dbReference type="AlphaFoldDB" id="A0A414Y887"/>
<gene>
    <name evidence="1" type="ORF">DW193_02720</name>
</gene>
<dbReference type="RefSeq" id="WP_118292270.1">
    <property type="nucleotide sequence ID" value="NZ_JBBNPX010000007.1"/>
</dbReference>
<reference evidence="1 2" key="1">
    <citation type="submission" date="2018-08" db="EMBL/GenBank/DDBJ databases">
        <title>A genome reference for cultivated species of the human gut microbiota.</title>
        <authorList>
            <person name="Zou Y."/>
            <person name="Xue W."/>
            <person name="Luo G."/>
        </authorList>
    </citation>
    <scope>NUCLEOTIDE SEQUENCE [LARGE SCALE GENOMIC DNA]</scope>
    <source>
        <strain evidence="1 2">AM16-6</strain>
    </source>
</reference>
<evidence type="ECO:0000313" key="2">
    <source>
        <dbReference type="Proteomes" id="UP000283713"/>
    </source>
</evidence>
<sequence>MTEQLLFIDNKAMDINESTNITLNFRSNIFSDVSKITSNNTYSIKLPLTVNNCHVINYAHLPSHSAQYARINHKGRYLRNGIEIISDASVILIEISETIDIAMTWGNVSKFAEIVNDNKTLQDLSYGRTENEDYIIWKKGDNSPRIPKIDYGFKNDEPAAWYHPVVTAMWVLNKIEADADITFKFQEQHYELLKTLVIPLLSRNSAPKEIEARTTTLTNDGISPYNIPGGWILKIFQFVESGSDYYVAITKDSSGKVIGFKPQKENVPLRIIGTINIIVNTSQEPQSSGEYGVSFDIRNKESITSKLKFRCNPSISLLQENQYKYSFAIDGEFNPGDTEELSAILYDPYAELGNYTIEEGSYVKITMRDTVYLKDTDEANSRFYYVPNLPDIKQIDFIKAIASICGTFAIPGNGNIVSFVPIDTIIENKTKALNWTKRVIASYSANRPKNISFKIDGFSQRNVYKWKNDDKNKYNGIIYVDDKTLEYEQETLTLPFAASEMKGGIATIPIYSYTSDGALQYNESTDPRLLVLKNDNTATFDGLDWNTIIENNYKSYQKYIREPKIITELVEIRDHELRNLDMSVPVYLAQYGKYYAVISIKAEKTGICECKLFQLD</sequence>
<accession>A0A414Y887</accession>